<keyword evidence="3" id="KW-1185">Reference proteome</keyword>
<dbReference type="Pfam" id="PF04572">
    <property type="entry name" value="Gb3_synth"/>
    <property type="match status" value="1"/>
</dbReference>
<accession>A0A4S4EFS1</accession>
<dbReference type="InterPro" id="IPR007577">
    <property type="entry name" value="GlycoTrfase_DXD_sugar-bd_CS"/>
</dbReference>
<comment type="caution">
    <text evidence="2">The sequence shown here is derived from an EMBL/GenBank/DDBJ whole genome shotgun (WGS) entry which is preliminary data.</text>
</comment>
<feature type="domain" description="Alpha 1,4-glycosyltransferase" evidence="1">
    <location>
        <begin position="318"/>
        <end position="442"/>
    </location>
</feature>
<dbReference type="InterPro" id="IPR044789">
    <property type="entry name" value="Put_A1-4-GlycosylTfrase_plant"/>
</dbReference>
<dbReference type="STRING" id="542762.A0A4S4EFS1"/>
<dbReference type="Gene3D" id="3.90.550.20">
    <property type="match status" value="1"/>
</dbReference>
<protein>
    <recommendedName>
        <fullName evidence="1">Alpha 1,4-glycosyltransferase domain-containing protein</fullName>
    </recommendedName>
</protein>
<gene>
    <name evidence="2" type="ORF">TEA_029705</name>
</gene>
<dbReference type="Proteomes" id="UP000306102">
    <property type="component" value="Unassembled WGS sequence"/>
</dbReference>
<proteinExistence type="predicted"/>
<reference evidence="2 3" key="1">
    <citation type="journal article" date="2018" name="Proc. Natl. Acad. Sci. U.S.A.">
        <title>Draft genome sequence of Camellia sinensis var. sinensis provides insights into the evolution of the tea genome and tea quality.</title>
        <authorList>
            <person name="Wei C."/>
            <person name="Yang H."/>
            <person name="Wang S."/>
            <person name="Zhao J."/>
            <person name="Liu C."/>
            <person name="Gao L."/>
            <person name="Xia E."/>
            <person name="Lu Y."/>
            <person name="Tai Y."/>
            <person name="She G."/>
            <person name="Sun J."/>
            <person name="Cao H."/>
            <person name="Tong W."/>
            <person name="Gao Q."/>
            <person name="Li Y."/>
            <person name="Deng W."/>
            <person name="Jiang X."/>
            <person name="Wang W."/>
            <person name="Chen Q."/>
            <person name="Zhang S."/>
            <person name="Li H."/>
            <person name="Wu J."/>
            <person name="Wang P."/>
            <person name="Li P."/>
            <person name="Shi C."/>
            <person name="Zheng F."/>
            <person name="Jian J."/>
            <person name="Huang B."/>
            <person name="Shan D."/>
            <person name="Shi M."/>
            <person name="Fang C."/>
            <person name="Yue Y."/>
            <person name="Li F."/>
            <person name="Li D."/>
            <person name="Wei S."/>
            <person name="Han B."/>
            <person name="Jiang C."/>
            <person name="Yin Y."/>
            <person name="Xia T."/>
            <person name="Zhang Z."/>
            <person name="Bennetzen J.L."/>
            <person name="Zhao S."/>
            <person name="Wan X."/>
        </authorList>
    </citation>
    <scope>NUCLEOTIDE SEQUENCE [LARGE SCALE GENOMIC DNA]</scope>
    <source>
        <strain evidence="3">cv. Shuchazao</strain>
        <tissue evidence="2">Leaf</tissue>
    </source>
</reference>
<dbReference type="InterPro" id="IPR029044">
    <property type="entry name" value="Nucleotide-diphossugar_trans"/>
</dbReference>
<dbReference type="AlphaFoldDB" id="A0A4S4EFS1"/>
<evidence type="ECO:0000313" key="2">
    <source>
        <dbReference type="EMBL" id="THG15263.1"/>
    </source>
</evidence>
<dbReference type="PANTHER" id="PTHR46781:SF5">
    <property type="entry name" value="ALPHA 1,4-GLYCOSYLTRANSFERASE FAMILY PROTEIN"/>
    <property type="match status" value="1"/>
</dbReference>
<evidence type="ECO:0000313" key="3">
    <source>
        <dbReference type="Proteomes" id="UP000306102"/>
    </source>
</evidence>
<name>A0A4S4EFS1_CAMSN</name>
<organism evidence="2 3">
    <name type="scientific">Camellia sinensis var. sinensis</name>
    <name type="common">China tea</name>
    <dbReference type="NCBI Taxonomy" id="542762"/>
    <lineage>
        <taxon>Eukaryota</taxon>
        <taxon>Viridiplantae</taxon>
        <taxon>Streptophyta</taxon>
        <taxon>Embryophyta</taxon>
        <taxon>Tracheophyta</taxon>
        <taxon>Spermatophyta</taxon>
        <taxon>Magnoliopsida</taxon>
        <taxon>eudicotyledons</taxon>
        <taxon>Gunneridae</taxon>
        <taxon>Pentapetalae</taxon>
        <taxon>asterids</taxon>
        <taxon>Ericales</taxon>
        <taxon>Theaceae</taxon>
        <taxon>Camellia</taxon>
    </lineage>
</organism>
<dbReference type="SUPFAM" id="SSF53448">
    <property type="entry name" value="Nucleotide-diphospho-sugar transferases"/>
    <property type="match status" value="1"/>
</dbReference>
<evidence type="ECO:0000259" key="1">
    <source>
        <dbReference type="Pfam" id="PF04572"/>
    </source>
</evidence>
<dbReference type="Pfam" id="PF04488">
    <property type="entry name" value="Gly_transf_sug"/>
    <property type="match status" value="1"/>
</dbReference>
<dbReference type="PANTHER" id="PTHR46781">
    <property type="entry name" value="ALPHA 1,4-GLYCOSYLTRANSFERASE FAMILY PROTEIN"/>
    <property type="match status" value="1"/>
</dbReference>
<dbReference type="InterPro" id="IPR007652">
    <property type="entry name" value="A1-4-GlycosylTfrase_dom"/>
</dbReference>
<dbReference type="EMBL" id="SDRB02004841">
    <property type="protein sequence ID" value="THG15263.1"/>
    <property type="molecule type" value="Genomic_DNA"/>
</dbReference>
<sequence length="449" mass="51156">MNTTNNKNNHHLLHSLSLHHSLQKSKRSVLALLSLLLLFLLAYNVATVFSFQVPFLPRIPPESASFSPENVSGKSAKWRSSSTKLSSTVMYAVKEENPPSIPKNHLPILQKPHDLVVLRNDSVVFSPKRMRRFKLVLKILRSEARAKLFSTRVKEFLDSNSCKLRFFMTWISSLDSFGDRELLTIQSLFKFHPNACLIIVSNSMDSRRGMQVLRPFLDKNFRVIAVSPDFNYLFKNTVAETWFNRLKKGDVDPGDVSLGQNLSNLLRLALLYKYGGIYIDTDVLILKSFAKLSNSIGAQTIDVKTGNWSRLNNAVMIFDKGHPLLYKFIEEFARTFNGNKWGYNGPYLVSRVVSRVEGKPGFDFHVLNPIAFYPVDWSRISGLFRGPRNKAHSKWFGDKLNRIRSQSYTVHLWNRQSRKLAIEEGSIIGHIMSDCCVFCNSSASNVVST</sequence>